<evidence type="ECO:0000313" key="1">
    <source>
        <dbReference type="EMBL" id="TRX99546.1"/>
    </source>
</evidence>
<gene>
    <name evidence="1" type="ORF">FNV44_00465</name>
</gene>
<reference evidence="1 2" key="1">
    <citation type="submission" date="2019-07" db="EMBL/GenBank/DDBJ databases">
        <title>Genome sequence of Acholeplasma laidlawii strain with increased resistance to erythromycin.</title>
        <authorList>
            <person name="Medvedeva E.S."/>
            <person name="Baranova N.B."/>
            <person name="Siniagina M.N."/>
            <person name="Mouzykantov A."/>
            <person name="Chernova O.A."/>
            <person name="Chernov V.M."/>
        </authorList>
    </citation>
    <scope>NUCLEOTIDE SEQUENCE [LARGE SCALE GENOMIC DNA]</scope>
    <source>
        <strain evidence="1 2">PG8REry</strain>
    </source>
</reference>
<evidence type="ECO:0000313" key="2">
    <source>
        <dbReference type="Proteomes" id="UP000315938"/>
    </source>
</evidence>
<dbReference type="RefSeq" id="WP_012242970.1">
    <property type="nucleotide sequence ID" value="NZ_JACAOE010000001.1"/>
</dbReference>
<dbReference type="AlphaFoldDB" id="A0A553IH69"/>
<proteinExistence type="predicted"/>
<dbReference type="Proteomes" id="UP000315938">
    <property type="component" value="Unassembled WGS sequence"/>
</dbReference>
<comment type="caution">
    <text evidence="1">The sequence shown here is derived from an EMBL/GenBank/DDBJ whole genome shotgun (WGS) entry which is preliminary data.</text>
</comment>
<protein>
    <submittedName>
        <fullName evidence="1">Uncharacterized protein</fullName>
    </submittedName>
</protein>
<sequence>MKNELKNELLKYLDGIRVKAKDDKDNYPDYMIKDKVKMDKLLIELLKSSQDVFMSKKSLFEYLSKIDDYIREEIDLLNPPTPVYNDLIVSVFENLMIASVIDDYELSYSYLKNAKEYMHYIRKNFALYLDTSIFPLELFRDLKPILEVMKNKG</sequence>
<dbReference type="GeneID" id="41339175"/>
<organism evidence="1 2">
    <name type="scientific">Acholeplasma laidlawii</name>
    <dbReference type="NCBI Taxonomy" id="2148"/>
    <lineage>
        <taxon>Bacteria</taxon>
        <taxon>Bacillati</taxon>
        <taxon>Mycoplasmatota</taxon>
        <taxon>Mollicutes</taxon>
        <taxon>Acholeplasmatales</taxon>
        <taxon>Acholeplasmataceae</taxon>
        <taxon>Acholeplasma</taxon>
    </lineage>
</organism>
<accession>A0A553IH69</accession>
<name>A0A553IH69_ACHLA</name>
<dbReference type="EMBL" id="VKID01000001">
    <property type="protein sequence ID" value="TRX99546.1"/>
    <property type="molecule type" value="Genomic_DNA"/>
</dbReference>